<comment type="caution">
    <text evidence="1">The sequence shown here is derived from an EMBL/GenBank/DDBJ whole genome shotgun (WGS) entry which is preliminary data.</text>
</comment>
<accession>A0ABQ9ETM1</accession>
<organism evidence="1 2">
    <name type="scientific">Tegillarca granosa</name>
    <name type="common">Malaysian cockle</name>
    <name type="synonym">Anadara granosa</name>
    <dbReference type="NCBI Taxonomy" id="220873"/>
    <lineage>
        <taxon>Eukaryota</taxon>
        <taxon>Metazoa</taxon>
        <taxon>Spiralia</taxon>
        <taxon>Lophotrochozoa</taxon>
        <taxon>Mollusca</taxon>
        <taxon>Bivalvia</taxon>
        <taxon>Autobranchia</taxon>
        <taxon>Pteriomorphia</taxon>
        <taxon>Arcoida</taxon>
        <taxon>Arcoidea</taxon>
        <taxon>Arcidae</taxon>
        <taxon>Tegillarca</taxon>
    </lineage>
</organism>
<gene>
    <name evidence="1" type="ORF">KUTeg_013418</name>
</gene>
<sequence>MNSSGEFRFQIIYKMEPFLTGGMRAVLINHGHLMLDGFDGLENSTHTKTLSWLEAFPKHENQLMLVIGRQMLINARLLHGQKQELQEI</sequence>
<evidence type="ECO:0000313" key="2">
    <source>
        <dbReference type="Proteomes" id="UP001217089"/>
    </source>
</evidence>
<protein>
    <submittedName>
        <fullName evidence="1">Uncharacterized protein</fullName>
    </submittedName>
</protein>
<evidence type="ECO:0000313" key="1">
    <source>
        <dbReference type="EMBL" id="KAJ8308544.1"/>
    </source>
</evidence>
<name>A0ABQ9ETM1_TEGGR</name>
<keyword evidence="2" id="KW-1185">Reference proteome</keyword>
<dbReference type="Proteomes" id="UP001217089">
    <property type="component" value="Unassembled WGS sequence"/>
</dbReference>
<reference evidence="1 2" key="1">
    <citation type="submission" date="2022-12" db="EMBL/GenBank/DDBJ databases">
        <title>Chromosome-level genome of Tegillarca granosa.</title>
        <authorList>
            <person name="Kim J."/>
        </authorList>
    </citation>
    <scope>NUCLEOTIDE SEQUENCE [LARGE SCALE GENOMIC DNA]</scope>
    <source>
        <strain evidence="1">Teg-2019</strain>
        <tissue evidence="1">Adductor muscle</tissue>
    </source>
</reference>
<dbReference type="EMBL" id="JARBDR010000657">
    <property type="protein sequence ID" value="KAJ8308544.1"/>
    <property type="molecule type" value="Genomic_DNA"/>
</dbReference>
<proteinExistence type="predicted"/>